<proteinExistence type="predicted"/>
<gene>
    <name evidence="7" type="ORF">H9L13_00995</name>
</gene>
<keyword evidence="4 6" id="KW-1133">Transmembrane helix</keyword>
<feature type="transmembrane region" description="Helical" evidence="6">
    <location>
        <begin position="254"/>
        <end position="275"/>
    </location>
</feature>
<accession>A0A7G9SI97</accession>
<dbReference type="AlphaFoldDB" id="A0A7G9SI97"/>
<sequence length="314" mass="32123">MTRWAAWAGSLAAILAMALVIYLFGGDLRAAATWNRAVAAGFATSVALYVAAMLVAASVWKIILDTFGSAQSWPAAGRQVLISQIGKYVPGGVAQFLGRAAMTMKAGVPARTVGFALIAETFVTLVGGACAVAVAIAFDPGLLTRVETILPQDQAWSRVAVTLCAVVLALVTWLVVAKRVRADLLPKIRLEHLAALIAMHVVAFLLLGASLHFIATAVSQASVSLSLSVAIFAAAWVVGFAVPGAPGGLGVRDSVIVLGLAPFVGGGPALSAALMHRAASVLGDVISLGVGVCLPKSPQVPADPLSERKSLKSA</sequence>
<keyword evidence="8" id="KW-1185">Reference proteome</keyword>
<dbReference type="GO" id="GO:0005886">
    <property type="term" value="C:plasma membrane"/>
    <property type="evidence" value="ECO:0007669"/>
    <property type="project" value="UniProtKB-SubCell"/>
</dbReference>
<reference evidence="7 8" key="1">
    <citation type="submission" date="2020-08" db="EMBL/GenBank/DDBJ databases">
        <title>Genome sequence of Sphingomonas lutea KCTC 23642T.</title>
        <authorList>
            <person name="Hyun D.-W."/>
            <person name="Bae J.-W."/>
        </authorList>
    </citation>
    <scope>NUCLEOTIDE SEQUENCE [LARGE SCALE GENOMIC DNA]</scope>
    <source>
        <strain evidence="7 8">KCTC 23642</strain>
    </source>
</reference>
<dbReference type="RefSeq" id="WP_187538246.1">
    <property type="nucleotide sequence ID" value="NZ_BAABJT010000001.1"/>
</dbReference>
<feature type="transmembrane region" description="Helical" evidence="6">
    <location>
        <begin position="113"/>
        <end position="138"/>
    </location>
</feature>
<name>A0A7G9SI97_9SPHN</name>
<dbReference type="Pfam" id="PF03706">
    <property type="entry name" value="LPG_synthase_TM"/>
    <property type="match status" value="1"/>
</dbReference>
<evidence type="ECO:0000256" key="2">
    <source>
        <dbReference type="ARBA" id="ARBA00022475"/>
    </source>
</evidence>
<dbReference type="EMBL" id="CP060718">
    <property type="protein sequence ID" value="QNN67572.1"/>
    <property type="molecule type" value="Genomic_DNA"/>
</dbReference>
<keyword evidence="3 6" id="KW-0812">Transmembrane</keyword>
<dbReference type="InterPro" id="IPR022791">
    <property type="entry name" value="L-PG_synthase/AglD"/>
</dbReference>
<protein>
    <submittedName>
        <fullName evidence="7">Flippase-like domain-containing protein</fullName>
    </submittedName>
</protein>
<feature type="transmembrane region" description="Helical" evidence="6">
    <location>
        <begin position="193"/>
        <end position="215"/>
    </location>
</feature>
<feature type="transmembrane region" description="Helical" evidence="6">
    <location>
        <begin position="158"/>
        <end position="177"/>
    </location>
</feature>
<feature type="transmembrane region" description="Helical" evidence="6">
    <location>
        <begin position="37"/>
        <end position="60"/>
    </location>
</feature>
<comment type="subcellular location">
    <subcellularLocation>
        <location evidence="1">Cell membrane</location>
        <topology evidence="1">Multi-pass membrane protein</topology>
    </subcellularLocation>
</comment>
<evidence type="ECO:0000256" key="4">
    <source>
        <dbReference type="ARBA" id="ARBA00022989"/>
    </source>
</evidence>
<evidence type="ECO:0000313" key="7">
    <source>
        <dbReference type="EMBL" id="QNN67572.1"/>
    </source>
</evidence>
<evidence type="ECO:0000256" key="5">
    <source>
        <dbReference type="ARBA" id="ARBA00023136"/>
    </source>
</evidence>
<evidence type="ECO:0000256" key="3">
    <source>
        <dbReference type="ARBA" id="ARBA00022692"/>
    </source>
</evidence>
<organism evidence="7 8">
    <name type="scientific">Sphingomonas lutea</name>
    <dbReference type="NCBI Taxonomy" id="1045317"/>
    <lineage>
        <taxon>Bacteria</taxon>
        <taxon>Pseudomonadati</taxon>
        <taxon>Pseudomonadota</taxon>
        <taxon>Alphaproteobacteria</taxon>
        <taxon>Sphingomonadales</taxon>
        <taxon>Sphingomonadaceae</taxon>
        <taxon>Sphingomonas</taxon>
    </lineage>
</organism>
<evidence type="ECO:0000256" key="1">
    <source>
        <dbReference type="ARBA" id="ARBA00004651"/>
    </source>
</evidence>
<keyword evidence="2" id="KW-1003">Cell membrane</keyword>
<keyword evidence="5 6" id="KW-0472">Membrane</keyword>
<dbReference type="KEGG" id="slut:H9L13_00995"/>
<feature type="transmembrane region" description="Helical" evidence="6">
    <location>
        <begin position="221"/>
        <end position="242"/>
    </location>
</feature>
<feature type="transmembrane region" description="Helical" evidence="6">
    <location>
        <begin position="6"/>
        <end position="25"/>
    </location>
</feature>
<evidence type="ECO:0000256" key="6">
    <source>
        <dbReference type="SAM" id="Phobius"/>
    </source>
</evidence>
<evidence type="ECO:0000313" key="8">
    <source>
        <dbReference type="Proteomes" id="UP000515971"/>
    </source>
</evidence>
<dbReference type="Proteomes" id="UP000515971">
    <property type="component" value="Chromosome"/>
</dbReference>